<dbReference type="AlphaFoldDB" id="A0AAV2C9L9"/>
<keyword evidence="2" id="KW-1185">Reference proteome</keyword>
<organism evidence="1 2">
    <name type="scientific">Linum trigynum</name>
    <dbReference type="NCBI Taxonomy" id="586398"/>
    <lineage>
        <taxon>Eukaryota</taxon>
        <taxon>Viridiplantae</taxon>
        <taxon>Streptophyta</taxon>
        <taxon>Embryophyta</taxon>
        <taxon>Tracheophyta</taxon>
        <taxon>Spermatophyta</taxon>
        <taxon>Magnoliopsida</taxon>
        <taxon>eudicotyledons</taxon>
        <taxon>Gunneridae</taxon>
        <taxon>Pentapetalae</taxon>
        <taxon>rosids</taxon>
        <taxon>fabids</taxon>
        <taxon>Malpighiales</taxon>
        <taxon>Linaceae</taxon>
        <taxon>Linum</taxon>
    </lineage>
</organism>
<evidence type="ECO:0000313" key="1">
    <source>
        <dbReference type="EMBL" id="CAL1353032.1"/>
    </source>
</evidence>
<accession>A0AAV2C9L9</accession>
<reference evidence="1 2" key="1">
    <citation type="submission" date="2024-04" db="EMBL/GenBank/DDBJ databases">
        <authorList>
            <person name="Fracassetti M."/>
        </authorList>
    </citation>
    <scope>NUCLEOTIDE SEQUENCE [LARGE SCALE GENOMIC DNA]</scope>
</reference>
<sequence>MTAAAAAADGDTYIPHPHCINGGGGDVATAVIIMKTLVRDLLRTVPSSGGGGGYCIPRPFEGTTSYGYAKCWWPSMVYCQECLRLIGLSLVGSCNSTGFGHVWGAQDGCVLSVRFDQCPTIT</sequence>
<evidence type="ECO:0000313" key="2">
    <source>
        <dbReference type="Proteomes" id="UP001497516"/>
    </source>
</evidence>
<dbReference type="Proteomes" id="UP001497516">
    <property type="component" value="Chromosome 1"/>
</dbReference>
<dbReference type="EMBL" id="OZ034813">
    <property type="protein sequence ID" value="CAL1353032.1"/>
    <property type="molecule type" value="Genomic_DNA"/>
</dbReference>
<proteinExistence type="predicted"/>
<name>A0AAV2C9L9_9ROSI</name>
<gene>
    <name evidence="1" type="ORF">LTRI10_LOCUS959</name>
</gene>
<protein>
    <submittedName>
        <fullName evidence="1">Uncharacterized protein</fullName>
    </submittedName>
</protein>